<dbReference type="GO" id="GO:0000287">
    <property type="term" value="F:magnesium ion binding"/>
    <property type="evidence" value="ECO:0007669"/>
    <property type="project" value="InterPro"/>
</dbReference>
<keyword evidence="5 12" id="KW-0808">Transferase</keyword>
<dbReference type="PANTHER" id="PTHR22926">
    <property type="entry name" value="PHOSPHO-N-ACETYLMURAMOYL-PENTAPEPTIDE-TRANSFERASE"/>
    <property type="match status" value="1"/>
</dbReference>
<keyword evidence="15" id="KW-1185">Reference proteome</keyword>
<keyword evidence="7 12" id="KW-0460">Magnesium</keyword>
<keyword evidence="3 12" id="KW-0997">Cell inner membrane</keyword>
<proteinExistence type="inferred from homology"/>
<evidence type="ECO:0000313" key="14">
    <source>
        <dbReference type="EMBL" id="MBK4714621.1"/>
    </source>
</evidence>
<feature type="transmembrane region" description="Helical" evidence="12">
    <location>
        <begin position="64"/>
        <end position="83"/>
    </location>
</feature>
<dbReference type="GO" id="GO:0009276">
    <property type="term" value="C:Gram-negative-bacterium-type cell wall"/>
    <property type="evidence" value="ECO:0007669"/>
    <property type="project" value="InterPro"/>
</dbReference>
<dbReference type="RefSeq" id="WP_238712777.1">
    <property type="nucleotide sequence ID" value="NZ_JAEPBH010000008.1"/>
</dbReference>
<feature type="transmembrane region" description="Helical" evidence="12">
    <location>
        <begin position="207"/>
        <end position="228"/>
    </location>
</feature>
<comment type="cofactor">
    <cofactor evidence="12">
        <name>Mn(2+)</name>
        <dbReference type="ChEBI" id="CHEBI:29035"/>
    </cofactor>
</comment>
<keyword evidence="10 12" id="KW-0472">Membrane</keyword>
<dbReference type="NCBIfam" id="TIGR02380">
    <property type="entry name" value="ECA_wecA"/>
    <property type="match status" value="1"/>
</dbReference>
<dbReference type="GO" id="GO:0009243">
    <property type="term" value="P:O antigen biosynthetic process"/>
    <property type="evidence" value="ECO:0007669"/>
    <property type="project" value="UniProtKB-UniRule"/>
</dbReference>
<comment type="catalytic activity">
    <reaction evidence="12">
        <text>di-trans,octa-cis-undecaprenyl phosphate + UDP-N-acetyl-alpha-D-glucosamine = N-acetyl-alpha-D-glucosaminyl-di-trans,octa-cis-undecaprenyl diphosphate + UMP</text>
        <dbReference type="Rhea" id="RHEA:28090"/>
        <dbReference type="ChEBI" id="CHEBI:57705"/>
        <dbReference type="ChEBI" id="CHEBI:57865"/>
        <dbReference type="ChEBI" id="CHEBI:60392"/>
        <dbReference type="ChEBI" id="CHEBI:62959"/>
        <dbReference type="EC" id="2.7.8.33"/>
    </reaction>
</comment>
<keyword evidence="2 12" id="KW-1003">Cell membrane</keyword>
<dbReference type="EMBL" id="JAEPBH010000008">
    <property type="protein sequence ID" value="MBK4714621.1"/>
    <property type="molecule type" value="Genomic_DNA"/>
</dbReference>
<feature type="transmembrane region" description="Helical" evidence="12">
    <location>
        <begin position="118"/>
        <end position="142"/>
    </location>
</feature>
<keyword evidence="6 12" id="KW-0812">Transmembrane</keyword>
<dbReference type="PANTHER" id="PTHR22926:SF3">
    <property type="entry name" value="UNDECAPRENYL-PHOSPHATE ALPHA-N-ACETYLGLUCOSAMINYL 1-PHOSPHATE TRANSFERASE"/>
    <property type="match status" value="1"/>
</dbReference>
<dbReference type="Proteomes" id="UP000659047">
    <property type="component" value="Unassembled WGS sequence"/>
</dbReference>
<evidence type="ECO:0000256" key="6">
    <source>
        <dbReference type="ARBA" id="ARBA00022692"/>
    </source>
</evidence>
<comment type="subcellular location">
    <subcellularLocation>
        <location evidence="12">Cell inner membrane</location>
        <topology evidence="12">Multi-pass membrane protein</topology>
    </subcellularLocation>
    <subcellularLocation>
        <location evidence="1">Cell membrane</location>
        <topology evidence="1">Multi-pass membrane protein</topology>
    </subcellularLocation>
</comment>
<keyword evidence="9 12" id="KW-1133">Transmembrane helix</keyword>
<dbReference type="EC" id="2.7.8.33" evidence="12"/>
<evidence type="ECO:0000256" key="4">
    <source>
        <dbReference type="ARBA" id="ARBA00022676"/>
    </source>
</evidence>
<dbReference type="GO" id="GO:0016757">
    <property type="term" value="F:glycosyltransferase activity"/>
    <property type="evidence" value="ECO:0007669"/>
    <property type="project" value="UniProtKB-KW"/>
</dbReference>
<evidence type="ECO:0000256" key="8">
    <source>
        <dbReference type="ARBA" id="ARBA00022985"/>
    </source>
</evidence>
<dbReference type="InterPro" id="IPR000715">
    <property type="entry name" value="Glycosyl_transferase_4"/>
</dbReference>
<dbReference type="GO" id="GO:0071555">
    <property type="term" value="P:cell wall organization"/>
    <property type="evidence" value="ECO:0007669"/>
    <property type="project" value="TreeGrafter"/>
</dbReference>
<feature type="transmembrane region" description="Helical" evidence="12">
    <location>
        <begin position="95"/>
        <end position="112"/>
    </location>
</feature>
<feature type="binding site" evidence="13">
    <location>
        <position position="146"/>
    </location>
    <ligand>
        <name>Mg(2+)</name>
        <dbReference type="ChEBI" id="CHEBI:18420"/>
    </ligand>
</feature>
<evidence type="ECO:0000256" key="13">
    <source>
        <dbReference type="PIRSR" id="PIRSR600715-1"/>
    </source>
</evidence>
<feature type="transmembrane region" description="Helical" evidence="12">
    <location>
        <begin position="315"/>
        <end position="334"/>
    </location>
</feature>
<keyword evidence="4 12" id="KW-0328">Glycosyltransferase</keyword>
<dbReference type="UniPathway" id="UPA00281"/>
<keyword evidence="8 12" id="KW-0448">Lipopolysaccharide biosynthesis</keyword>
<organism evidence="14 15">
    <name type="scientific">Tenebrionibacter intestinalis</name>
    <dbReference type="NCBI Taxonomy" id="2799638"/>
    <lineage>
        <taxon>Bacteria</taxon>
        <taxon>Pseudomonadati</taxon>
        <taxon>Pseudomonadota</taxon>
        <taxon>Gammaproteobacteria</taxon>
        <taxon>Enterobacterales</taxon>
        <taxon>Enterobacteriaceae</taxon>
        <taxon>Tenebrionibacter/Tenebrionicola group</taxon>
        <taxon>Tenebrionibacter</taxon>
    </lineage>
</organism>
<dbReference type="GO" id="GO:0009246">
    <property type="term" value="P:enterobacterial common antigen biosynthetic process"/>
    <property type="evidence" value="ECO:0007669"/>
    <property type="project" value="UniProtKB-UniRule"/>
</dbReference>
<evidence type="ECO:0000256" key="12">
    <source>
        <dbReference type="HAMAP-Rule" id="MF_02030"/>
    </source>
</evidence>
<dbReference type="GO" id="GO:0030145">
    <property type="term" value="F:manganese ion binding"/>
    <property type="evidence" value="ECO:0007669"/>
    <property type="project" value="InterPro"/>
</dbReference>
<comment type="pathway">
    <text evidence="12">Bacterial outer membrane biogenesis; LPS O-antigen biosynthesis.</text>
</comment>
<dbReference type="HAMAP" id="MF_02030">
    <property type="entry name" value="WecA_Gammaproteo"/>
    <property type="match status" value="1"/>
</dbReference>
<dbReference type="UniPathway" id="UPA00566"/>
<evidence type="ECO:0000256" key="5">
    <source>
        <dbReference type="ARBA" id="ARBA00022679"/>
    </source>
</evidence>
<evidence type="ECO:0000256" key="9">
    <source>
        <dbReference type="ARBA" id="ARBA00022989"/>
    </source>
</evidence>
<name>A0A8K0V2X4_9ENTR</name>
<dbReference type="AlphaFoldDB" id="A0A8K0V2X4"/>
<evidence type="ECO:0000313" key="15">
    <source>
        <dbReference type="Proteomes" id="UP000659047"/>
    </source>
</evidence>
<feature type="transmembrane region" description="Helical" evidence="12">
    <location>
        <begin position="6"/>
        <end position="27"/>
    </location>
</feature>
<dbReference type="GO" id="GO:0036380">
    <property type="term" value="F:UDP-N-acetylglucosamine-undecaprenyl-phosphate N-acetylglucosaminephosphotransferase activity"/>
    <property type="evidence" value="ECO:0007669"/>
    <property type="project" value="UniProtKB-UniRule"/>
</dbReference>
<comment type="pathway">
    <text evidence="12">Bacterial outer membrane biogenesis; enterobacterial common antigen biosynthesis.</text>
</comment>
<evidence type="ECO:0000256" key="7">
    <source>
        <dbReference type="ARBA" id="ARBA00022842"/>
    </source>
</evidence>
<comment type="similarity">
    <text evidence="12">Belongs to the glycosyltransferase 4 family. WecA subfamily.</text>
</comment>
<feature type="transmembrane region" description="Helical" evidence="12">
    <location>
        <begin position="240"/>
        <end position="257"/>
    </location>
</feature>
<reference evidence="14" key="1">
    <citation type="submission" date="2021-01" db="EMBL/GenBank/DDBJ databases">
        <title>Intestinitalea alba gen. nov., sp. nov., a novel genus of the family Enterobacteriaceae, isolated from the gut of the plastic-eating mealworm Tenebrio molitor L.</title>
        <authorList>
            <person name="Yang Y."/>
        </authorList>
    </citation>
    <scope>NUCLEOTIDE SEQUENCE</scope>
    <source>
        <strain evidence="14">BIT-L3</strain>
    </source>
</reference>
<comment type="caution">
    <text evidence="14">The sequence shown here is derived from an EMBL/GenBank/DDBJ whole genome shotgun (WGS) entry which is preliminary data.</text>
</comment>
<keyword evidence="11 12" id="KW-0464">Manganese</keyword>
<dbReference type="CDD" id="cd06853">
    <property type="entry name" value="GT_WecA_like"/>
    <property type="match status" value="1"/>
</dbReference>
<evidence type="ECO:0000256" key="3">
    <source>
        <dbReference type="ARBA" id="ARBA00022519"/>
    </source>
</evidence>
<evidence type="ECO:0000256" key="10">
    <source>
        <dbReference type="ARBA" id="ARBA00023136"/>
    </source>
</evidence>
<dbReference type="GO" id="GO:0005886">
    <property type="term" value="C:plasma membrane"/>
    <property type="evidence" value="ECO:0007669"/>
    <property type="project" value="UniProtKB-SubCell"/>
</dbReference>
<feature type="transmembrane region" description="Helical" evidence="12">
    <location>
        <begin position="154"/>
        <end position="172"/>
    </location>
</feature>
<dbReference type="Pfam" id="PF00953">
    <property type="entry name" value="Glycos_transf_4"/>
    <property type="match status" value="1"/>
</dbReference>
<accession>A0A8K0V2X4</accession>
<evidence type="ECO:0000256" key="11">
    <source>
        <dbReference type="ARBA" id="ARBA00023211"/>
    </source>
</evidence>
<feature type="binding site" evidence="13">
    <location>
        <position position="211"/>
    </location>
    <ligand>
        <name>Mg(2+)</name>
        <dbReference type="ChEBI" id="CHEBI:18420"/>
    </ligand>
</feature>
<evidence type="ECO:0000256" key="1">
    <source>
        <dbReference type="ARBA" id="ARBA00004651"/>
    </source>
</evidence>
<feature type="transmembrane region" description="Helical" evidence="12">
    <location>
        <begin position="178"/>
        <end position="195"/>
    </location>
</feature>
<evidence type="ECO:0000256" key="2">
    <source>
        <dbReference type="ARBA" id="ARBA00022475"/>
    </source>
</evidence>
<gene>
    <name evidence="12 14" type="primary">wecA</name>
    <name evidence="14" type="ORF">JJB97_04580</name>
</gene>
<feature type="transmembrane region" description="Helical" evidence="12">
    <location>
        <begin position="289"/>
        <end position="309"/>
    </location>
</feature>
<protein>
    <recommendedName>
        <fullName evidence="12">Undecaprenyl-phosphate alpha-N-acetylglucosaminyl 1-phosphate transferase</fullName>
        <ecNumber evidence="12">2.7.8.33</ecNumber>
    </recommendedName>
    <alternativeName>
        <fullName evidence="12">UDP-GlcNAc:undecaprenyl-phosphate GlcNAc-1-phosphate transferase</fullName>
    </alternativeName>
    <alternativeName>
        <fullName evidence="12">Undecaprenyl-phosphate GlcNAc-1-phosphate transferase</fullName>
    </alternativeName>
</protein>
<sequence>MPQLFTVFISALLALIITRYLAVKVGLVDKPGVRKLHQGDIPLVGGISIWFALVVFCLLQTQPFTWQACYLLCSGLLLIVGVLDDRFDLPVFPRVIVQLAVAALMMWAGFKLSSLGAILPGLLAMEGLPVYGITILAVWGAINAFNMIDGINGLLGLLSCVTFGALALLFYLGERRDMAFWCLGIIVATLPYLFSNLGLIGGARNRVFMGDAGSTVIGFTVIWLLIIATQGQNAVADPVTALWVIAIPLMDMARLFFSRMLSGNSPFKPDRDHLHHVLQHCGLTANQTLAAITLAALALALTGIGLDIAGVHESISFALFMVLFAIYFWFTGRYKHGSEKSERHSREKQV</sequence>
<dbReference type="InterPro" id="IPR012750">
    <property type="entry name" value="ECA_WecA-rel"/>
</dbReference>
<dbReference type="GO" id="GO:0044038">
    <property type="term" value="P:cell wall macromolecule biosynthetic process"/>
    <property type="evidence" value="ECO:0007669"/>
    <property type="project" value="TreeGrafter"/>
</dbReference>
<feature type="transmembrane region" description="Helical" evidence="12">
    <location>
        <begin position="39"/>
        <end position="58"/>
    </location>
</feature>
<comment type="cofactor">
    <cofactor evidence="12 13">
        <name>Mg(2+)</name>
        <dbReference type="ChEBI" id="CHEBI:18420"/>
    </cofactor>
</comment>
<comment type="function">
    <text evidence="12">Catalyzes the transfer of the GlcNAc-1-phosphate moiety from UDP-GlcNAc onto the carrier lipid undecaprenyl phosphate (C55-P), yielding GlcNAc-pyrophosphoryl-undecaprenyl (GlcNAc-PP-C55).</text>
</comment>
<keyword evidence="13" id="KW-0479">Metal-binding</keyword>